<name>A0A1R3KIH2_COCAP</name>
<sequence>MQARPVNIKVAVYASVERILLAPSSSTSSSNVRSRQSAIGVVFSDELGRTPAPPLFLTAATIMEKIVWPLSSGSLRLASTDVRVNPIIWFNYFSNPMDVERFVGPALPADQSNDDEMAYFCRRTVSTIWHYLGECVVGKVVDQN</sequence>
<dbReference type="AlphaFoldDB" id="A0A1R3KIH2"/>
<keyword evidence="3" id="KW-0274">FAD</keyword>
<dbReference type="GO" id="GO:0016829">
    <property type="term" value="F:lyase activity"/>
    <property type="evidence" value="ECO:0007669"/>
    <property type="project" value="UniProtKB-KW"/>
</dbReference>
<dbReference type="STRING" id="210143.A0A1R3KIH2"/>
<accession>A0A1R3KIH2</accession>
<dbReference type="Gene3D" id="3.50.50.60">
    <property type="entry name" value="FAD/NAD(P)-binding domain"/>
    <property type="match status" value="2"/>
</dbReference>
<evidence type="ECO:0000256" key="1">
    <source>
        <dbReference type="ARBA" id="ARBA00001974"/>
    </source>
</evidence>
<comment type="caution">
    <text evidence="4">The sequence shown here is derived from an EMBL/GenBank/DDBJ whole genome shotgun (WGS) entry which is preliminary data.</text>
</comment>
<proteinExistence type="predicted"/>
<dbReference type="InterPro" id="IPR036188">
    <property type="entry name" value="FAD/NAD-bd_sf"/>
</dbReference>
<evidence type="ECO:0000256" key="3">
    <source>
        <dbReference type="ARBA" id="ARBA00022827"/>
    </source>
</evidence>
<dbReference type="SUPFAM" id="SSF54373">
    <property type="entry name" value="FAD-linked reductases, C-terminal domain"/>
    <property type="match status" value="1"/>
</dbReference>
<dbReference type="Proteomes" id="UP000188268">
    <property type="component" value="Unassembled WGS sequence"/>
</dbReference>
<dbReference type="OrthoDB" id="1193370at2759"/>
<keyword evidence="4" id="KW-0456">Lyase</keyword>
<evidence type="ECO:0000256" key="2">
    <source>
        <dbReference type="ARBA" id="ARBA00022630"/>
    </source>
</evidence>
<evidence type="ECO:0000313" key="5">
    <source>
        <dbReference type="Proteomes" id="UP000188268"/>
    </source>
</evidence>
<reference evidence="4 5" key="1">
    <citation type="submission" date="2013-09" db="EMBL/GenBank/DDBJ databases">
        <title>Corchorus capsularis genome sequencing.</title>
        <authorList>
            <person name="Alam M."/>
            <person name="Haque M.S."/>
            <person name="Islam M.S."/>
            <person name="Emdad E.M."/>
            <person name="Islam M.M."/>
            <person name="Ahmed B."/>
            <person name="Halim A."/>
            <person name="Hossen Q.M.M."/>
            <person name="Hossain M.Z."/>
            <person name="Ahmed R."/>
            <person name="Khan M.M."/>
            <person name="Islam R."/>
            <person name="Rashid M.M."/>
            <person name="Khan S.A."/>
            <person name="Rahman M.S."/>
            <person name="Alam M."/>
        </authorList>
    </citation>
    <scope>NUCLEOTIDE SEQUENCE [LARGE SCALE GENOMIC DNA]</scope>
    <source>
        <strain evidence="5">cv. CVL-1</strain>
        <tissue evidence="4">Whole seedling</tissue>
    </source>
</reference>
<dbReference type="Gene3D" id="3.30.410.40">
    <property type="match status" value="2"/>
</dbReference>
<protein>
    <submittedName>
        <fullName evidence="4">(R)-mandelonitrile lyase-like protein</fullName>
    </submittedName>
</protein>
<evidence type="ECO:0000313" key="4">
    <source>
        <dbReference type="EMBL" id="OMP06890.1"/>
    </source>
</evidence>
<keyword evidence="2" id="KW-0285">Flavoprotein</keyword>
<comment type="cofactor">
    <cofactor evidence="1">
        <name>FAD</name>
        <dbReference type="ChEBI" id="CHEBI:57692"/>
    </cofactor>
</comment>
<dbReference type="EMBL" id="AWWV01004743">
    <property type="protein sequence ID" value="OMP06890.1"/>
    <property type="molecule type" value="Genomic_DNA"/>
</dbReference>
<dbReference type="Gramene" id="OMP06890">
    <property type="protein sequence ID" value="OMP06890"/>
    <property type="gene ID" value="CCACVL1_01413"/>
</dbReference>
<dbReference type="PANTHER" id="PTHR45968:SF2">
    <property type="entry name" value="(R)-MANDELONITRILE LYASE-LIKE"/>
    <property type="match status" value="1"/>
</dbReference>
<dbReference type="InterPro" id="IPR051871">
    <property type="entry name" value="GMC_Oxidoreductase-Related"/>
</dbReference>
<keyword evidence="5" id="KW-1185">Reference proteome</keyword>
<gene>
    <name evidence="4" type="ORF">CCACVL1_01413</name>
</gene>
<organism evidence="4 5">
    <name type="scientific">Corchorus capsularis</name>
    <name type="common">Jute</name>
    <dbReference type="NCBI Taxonomy" id="210143"/>
    <lineage>
        <taxon>Eukaryota</taxon>
        <taxon>Viridiplantae</taxon>
        <taxon>Streptophyta</taxon>
        <taxon>Embryophyta</taxon>
        <taxon>Tracheophyta</taxon>
        <taxon>Spermatophyta</taxon>
        <taxon>Magnoliopsida</taxon>
        <taxon>eudicotyledons</taxon>
        <taxon>Gunneridae</taxon>
        <taxon>Pentapetalae</taxon>
        <taxon>rosids</taxon>
        <taxon>malvids</taxon>
        <taxon>Malvales</taxon>
        <taxon>Malvaceae</taxon>
        <taxon>Grewioideae</taxon>
        <taxon>Apeibeae</taxon>
        <taxon>Corchorus</taxon>
    </lineage>
</organism>
<dbReference type="PANTHER" id="PTHR45968">
    <property type="entry name" value="OSJNBA0019K04.7 PROTEIN"/>
    <property type="match status" value="1"/>
</dbReference>